<gene>
    <name evidence="3" type="ORF">ACJMK2_018140</name>
</gene>
<feature type="transmembrane region" description="Helical" evidence="2">
    <location>
        <begin position="21"/>
        <end position="41"/>
    </location>
</feature>
<feature type="transmembrane region" description="Helical" evidence="2">
    <location>
        <begin position="102"/>
        <end position="125"/>
    </location>
</feature>
<protein>
    <submittedName>
        <fullName evidence="3">Uncharacterized protein</fullName>
    </submittedName>
</protein>
<reference evidence="3 4" key="1">
    <citation type="submission" date="2024-11" db="EMBL/GenBank/DDBJ databases">
        <title>Chromosome-level genome assembly of the freshwater bivalve Anodonta woodiana.</title>
        <authorList>
            <person name="Chen X."/>
        </authorList>
    </citation>
    <scope>NUCLEOTIDE SEQUENCE [LARGE SCALE GENOMIC DNA]</scope>
    <source>
        <strain evidence="3">MN2024</strain>
        <tissue evidence="3">Gills</tissue>
    </source>
</reference>
<keyword evidence="2" id="KW-0812">Transmembrane</keyword>
<evidence type="ECO:0000256" key="2">
    <source>
        <dbReference type="SAM" id="Phobius"/>
    </source>
</evidence>
<comment type="caution">
    <text evidence="3">The sequence shown here is derived from an EMBL/GenBank/DDBJ whole genome shotgun (WGS) entry which is preliminary data.</text>
</comment>
<feature type="region of interest" description="Disordered" evidence="1">
    <location>
        <begin position="237"/>
        <end position="347"/>
    </location>
</feature>
<keyword evidence="4" id="KW-1185">Reference proteome</keyword>
<evidence type="ECO:0000313" key="3">
    <source>
        <dbReference type="EMBL" id="KAL3847218.1"/>
    </source>
</evidence>
<evidence type="ECO:0000313" key="4">
    <source>
        <dbReference type="Proteomes" id="UP001634394"/>
    </source>
</evidence>
<proteinExistence type="predicted"/>
<dbReference type="Proteomes" id="UP001634394">
    <property type="component" value="Unassembled WGS sequence"/>
</dbReference>
<keyword evidence="2" id="KW-0472">Membrane</keyword>
<dbReference type="EMBL" id="JBJQND010000016">
    <property type="protein sequence ID" value="KAL3847218.1"/>
    <property type="molecule type" value="Genomic_DNA"/>
</dbReference>
<feature type="compositionally biased region" description="Pro residues" evidence="1">
    <location>
        <begin position="261"/>
        <end position="274"/>
    </location>
</feature>
<name>A0ABD3UGG3_SINWO</name>
<accession>A0ABD3UGG3</accession>
<evidence type="ECO:0000256" key="1">
    <source>
        <dbReference type="SAM" id="MobiDB-lite"/>
    </source>
</evidence>
<sequence length="406" mass="45577">MIGCSALKMILSLCGKGSYEAMYLGLLMGLAFTQTAGYVVADHDDAKDDVIDMQDKLKAHMDLYYLESVSMHDGNAGDKLSRHKRDLAWSDIEKFYEDKNNFAMYLVLPLIVLVYGGCAVIYCIARLRRFLKNKKKKRDQEDFSDDAMNSHKNDVAPAIDQQSVISTISNNNNTSKPNSMQREGAKTSSEVNLSLDHSETPLPWQVPDEKEPLFAKGTTMNETEMNSAVLMNTKKEEQQTLPLNEYTNKGFDEGSMHARMSPPPYEARPVSKPPPYRRDSVDEIITLDESEPQNKDRKRKRPSSRSEKVNTPVADDARERARRLVRGDTSKYLPPASNSGLQNGKTPTSSFILQTRALSPKYQPPKDDTSFDSVAMAKQAAQLLRLDHNGIQGGNKKTKRLVFVAE</sequence>
<feature type="compositionally biased region" description="Low complexity" evidence="1">
    <location>
        <begin position="163"/>
        <end position="179"/>
    </location>
</feature>
<keyword evidence="2" id="KW-1133">Transmembrane helix</keyword>
<organism evidence="3 4">
    <name type="scientific">Sinanodonta woodiana</name>
    <name type="common">Chinese pond mussel</name>
    <name type="synonym">Anodonta woodiana</name>
    <dbReference type="NCBI Taxonomy" id="1069815"/>
    <lineage>
        <taxon>Eukaryota</taxon>
        <taxon>Metazoa</taxon>
        <taxon>Spiralia</taxon>
        <taxon>Lophotrochozoa</taxon>
        <taxon>Mollusca</taxon>
        <taxon>Bivalvia</taxon>
        <taxon>Autobranchia</taxon>
        <taxon>Heteroconchia</taxon>
        <taxon>Palaeoheterodonta</taxon>
        <taxon>Unionida</taxon>
        <taxon>Unionoidea</taxon>
        <taxon>Unionidae</taxon>
        <taxon>Unioninae</taxon>
        <taxon>Sinanodonta</taxon>
    </lineage>
</organism>
<feature type="compositionally biased region" description="Polar residues" evidence="1">
    <location>
        <begin position="336"/>
        <end position="347"/>
    </location>
</feature>
<dbReference type="AlphaFoldDB" id="A0ABD3UGG3"/>
<feature type="region of interest" description="Disordered" evidence="1">
    <location>
        <begin position="138"/>
        <end position="192"/>
    </location>
</feature>